<dbReference type="AlphaFoldDB" id="X0U3P2"/>
<evidence type="ECO:0000313" key="1">
    <source>
        <dbReference type="EMBL" id="GAG00185.1"/>
    </source>
</evidence>
<comment type="caution">
    <text evidence="1">The sequence shown here is derived from an EMBL/GenBank/DDBJ whole genome shotgun (WGS) entry which is preliminary data.</text>
</comment>
<reference evidence="1" key="1">
    <citation type="journal article" date="2014" name="Front. Microbiol.">
        <title>High frequency of phylogenetically diverse reductive dehalogenase-homologous genes in deep subseafloor sedimentary metagenomes.</title>
        <authorList>
            <person name="Kawai M."/>
            <person name="Futagami T."/>
            <person name="Toyoda A."/>
            <person name="Takaki Y."/>
            <person name="Nishi S."/>
            <person name="Hori S."/>
            <person name="Arai W."/>
            <person name="Tsubouchi T."/>
            <person name="Morono Y."/>
            <person name="Uchiyama I."/>
            <person name="Ito T."/>
            <person name="Fujiyama A."/>
            <person name="Inagaki F."/>
            <person name="Takami H."/>
        </authorList>
    </citation>
    <scope>NUCLEOTIDE SEQUENCE</scope>
    <source>
        <strain evidence="1">Expedition CK06-06</strain>
    </source>
</reference>
<feature type="non-terminal residue" evidence="1">
    <location>
        <position position="1"/>
    </location>
</feature>
<gene>
    <name evidence="1" type="ORF">S01H1_43410</name>
</gene>
<organism evidence="1">
    <name type="scientific">marine sediment metagenome</name>
    <dbReference type="NCBI Taxonomy" id="412755"/>
    <lineage>
        <taxon>unclassified sequences</taxon>
        <taxon>metagenomes</taxon>
        <taxon>ecological metagenomes</taxon>
    </lineage>
</organism>
<feature type="non-terminal residue" evidence="1">
    <location>
        <position position="265"/>
    </location>
</feature>
<dbReference type="EMBL" id="BARS01027652">
    <property type="protein sequence ID" value="GAG00185.1"/>
    <property type="molecule type" value="Genomic_DNA"/>
</dbReference>
<accession>X0U3P2</accession>
<name>X0U3P2_9ZZZZ</name>
<sequence>LSSRPSFKLSFEDFEGDPGPVTKTDEGTYFNKWSARNIFSGRELEVKRWARSEGADTLVSSSIYLVDSLTSTKKGDYALTAKSQLEKTYKDETQFPEPTGATLRADIDSFTTSIPVNDSEFDWATLPLIRIGDELITSVSYDQPTQVITSATRGATVSGIAGVISVTSTDDHDSGDDIQACDISDSEEIADLLERVLLLSGVPASYINVAEWQTEFDDYWAGTKVINIWSEPISVKDVLEILCNDYMLDIWEDTNEPAQVRVSAV</sequence>
<proteinExistence type="predicted"/>
<protein>
    <submittedName>
        <fullName evidence="1">Uncharacterized protein</fullName>
    </submittedName>
</protein>